<dbReference type="SUPFAM" id="SSF52402">
    <property type="entry name" value="Adenine nucleotide alpha hydrolases-like"/>
    <property type="match status" value="1"/>
</dbReference>
<proteinExistence type="predicted"/>
<evidence type="ECO:0000256" key="7">
    <source>
        <dbReference type="ARBA" id="ARBA00022741"/>
    </source>
</evidence>
<evidence type="ECO:0000313" key="17">
    <source>
        <dbReference type="Proteomes" id="UP001224775"/>
    </source>
</evidence>
<evidence type="ECO:0000256" key="13">
    <source>
        <dbReference type="SAM" id="MobiDB-lite"/>
    </source>
</evidence>
<dbReference type="CDD" id="cd23948">
    <property type="entry name" value="FAD_synthase"/>
    <property type="match status" value="1"/>
</dbReference>
<dbReference type="GO" id="GO:0006747">
    <property type="term" value="P:FAD biosynthetic process"/>
    <property type="evidence" value="ECO:0007669"/>
    <property type="project" value="TreeGrafter"/>
</dbReference>
<keyword evidence="5 16" id="KW-0808">Transferase</keyword>
<dbReference type="Proteomes" id="UP001224775">
    <property type="component" value="Unassembled WGS sequence"/>
</dbReference>
<keyword evidence="17" id="KW-1185">Reference proteome</keyword>
<comment type="pathway">
    <text evidence="1">Cofactor biosynthesis; FAD biosynthesis; FAD from FMN: step 1/1.</text>
</comment>
<keyword evidence="14" id="KW-0732">Signal</keyword>
<dbReference type="Pfam" id="PF24102">
    <property type="entry name" value="FLAD1_M"/>
    <property type="match status" value="1"/>
</dbReference>
<accession>A0AAD9DC36</accession>
<comment type="catalytic activity">
    <reaction evidence="12">
        <text>FMN + ATP + H(+) = FAD + diphosphate</text>
        <dbReference type="Rhea" id="RHEA:17237"/>
        <dbReference type="ChEBI" id="CHEBI:15378"/>
        <dbReference type="ChEBI" id="CHEBI:30616"/>
        <dbReference type="ChEBI" id="CHEBI:33019"/>
        <dbReference type="ChEBI" id="CHEBI:57692"/>
        <dbReference type="ChEBI" id="CHEBI:58210"/>
        <dbReference type="EC" id="2.7.7.2"/>
    </reaction>
</comment>
<evidence type="ECO:0000256" key="14">
    <source>
        <dbReference type="SAM" id="SignalP"/>
    </source>
</evidence>
<evidence type="ECO:0000256" key="12">
    <source>
        <dbReference type="ARBA" id="ARBA00049494"/>
    </source>
</evidence>
<dbReference type="SMART" id="SM00852">
    <property type="entry name" value="MoCF_biosynth"/>
    <property type="match status" value="1"/>
</dbReference>
<evidence type="ECO:0000256" key="6">
    <source>
        <dbReference type="ARBA" id="ARBA00022695"/>
    </source>
</evidence>
<dbReference type="Pfam" id="PF00994">
    <property type="entry name" value="MoCF_biosynth"/>
    <property type="match status" value="1"/>
</dbReference>
<feature type="chain" id="PRO_5042157769" description="FAD synthase" evidence="14">
    <location>
        <begin position="22"/>
        <end position="791"/>
    </location>
</feature>
<feature type="signal peptide" evidence="14">
    <location>
        <begin position="1"/>
        <end position="21"/>
    </location>
</feature>
<evidence type="ECO:0000256" key="9">
    <source>
        <dbReference type="ARBA" id="ARBA00022840"/>
    </source>
</evidence>
<feature type="compositionally biased region" description="Basic and acidic residues" evidence="13">
    <location>
        <begin position="401"/>
        <end position="410"/>
    </location>
</feature>
<dbReference type="GO" id="GO:0003919">
    <property type="term" value="F:FMN adenylyltransferase activity"/>
    <property type="evidence" value="ECO:0007669"/>
    <property type="project" value="UniProtKB-EC"/>
</dbReference>
<reference evidence="16" key="1">
    <citation type="submission" date="2023-06" db="EMBL/GenBank/DDBJ databases">
        <title>Survivors Of The Sea: Transcriptome response of Skeletonema marinoi to long-term dormancy.</title>
        <authorList>
            <person name="Pinder M.I.M."/>
            <person name="Kourtchenko O."/>
            <person name="Robertson E.K."/>
            <person name="Larsson T."/>
            <person name="Maumus F."/>
            <person name="Osuna-Cruz C.M."/>
            <person name="Vancaester E."/>
            <person name="Stenow R."/>
            <person name="Vandepoele K."/>
            <person name="Ploug H."/>
            <person name="Bruchert V."/>
            <person name="Godhe A."/>
            <person name="Topel M."/>
        </authorList>
    </citation>
    <scope>NUCLEOTIDE SEQUENCE</scope>
    <source>
        <strain evidence="16">R05AC</strain>
    </source>
</reference>
<keyword evidence="9" id="KW-0067">ATP-binding</keyword>
<sequence>MNASFLYIALILCCHSVFVVALVTAEAFNLHQATTNTVSSRRKAHQTYLKNSVPSSARGKSSTQIASVMTNSLEVLPNWRDVDVHHAEDGNDGTVCSPFCHPLSKTSSSSASSTAASWSDAALQSGLDLYERIKSCQDPFISSALTSAIHDLEMAYRLYGPFCMVGSYNGGKDAVVIFHLMRAVHAHYCHDLQQKAIESNNDGEEGTESSVMIPRPRVIYFNNKDEFPEVLDLLQDTVELYDLDMLAFKEGVSFGEGLQYLVERNFAPGKNGLSYYGNNKESLLHLPPPHPLAFILGTRSNDPNAGSQNIYAPSSHYMPPFLRVNPILNWNYGQVWHFLRTFELPYCKLYDDGYTSLGTVKDTMPCPALKKDNDEYWPAYMLRDWDQERAGRISKKKKQQQPKEDSEPKNIEQTVTMSQTSSTVSLPNEQEAKTAKDGSSAHTRTMSSELDTDELSSGVVPATSSEHLPSPRPISVALIVIGDELLKGMTPDSNIISAARALRANNVALARVSIISDDSQEIVEEIQRVTKEVDVVITSGGVGPTHDDVTIKSVAEALGLDMEIHYEMASLLLKKMSNNTEETVQSTTEDDGLLRRMSVGQLKMATLPSKSELKYLTDNPDEWPVLKCDNIFILPGVPTFFEQKIQVLSKCLGEPEEEKQAGLDVDISPSPSQLAKSDTYRIVLSSEEDSIVAALNETVAAHPHVTFGSYPIVDNPEHKTIITLEGRFYNGGYTRSSSRLLDQARINGGDDAGIIFTKQEMDEHLANALEGLKSRLPDESILSIDQGDDLN</sequence>
<organism evidence="16 17">
    <name type="scientific">Skeletonema marinoi</name>
    <dbReference type="NCBI Taxonomy" id="267567"/>
    <lineage>
        <taxon>Eukaryota</taxon>
        <taxon>Sar</taxon>
        <taxon>Stramenopiles</taxon>
        <taxon>Ochrophyta</taxon>
        <taxon>Bacillariophyta</taxon>
        <taxon>Coscinodiscophyceae</taxon>
        <taxon>Thalassiosirophycidae</taxon>
        <taxon>Thalassiosirales</taxon>
        <taxon>Skeletonemataceae</taxon>
        <taxon>Skeletonema</taxon>
        <taxon>Skeletonema marinoi-dohrnii complex</taxon>
    </lineage>
</organism>
<dbReference type="AlphaFoldDB" id="A0AAD9DC36"/>
<evidence type="ECO:0000256" key="2">
    <source>
        <dbReference type="ARBA" id="ARBA00012393"/>
    </source>
</evidence>
<feature type="compositionally biased region" description="Low complexity" evidence="13">
    <location>
        <begin position="413"/>
        <end position="425"/>
    </location>
</feature>
<evidence type="ECO:0000259" key="15">
    <source>
        <dbReference type="SMART" id="SM00852"/>
    </source>
</evidence>
<keyword evidence="6 16" id="KW-0548">Nucleotidyltransferase</keyword>
<dbReference type="GO" id="GO:0005524">
    <property type="term" value="F:ATP binding"/>
    <property type="evidence" value="ECO:0007669"/>
    <property type="project" value="UniProtKB-KW"/>
</dbReference>
<dbReference type="InterPro" id="IPR002500">
    <property type="entry name" value="PAPS_reduct_dom"/>
</dbReference>
<comment type="caution">
    <text evidence="16">The sequence shown here is derived from an EMBL/GenBank/DDBJ whole genome shotgun (WGS) entry which is preliminary data.</text>
</comment>
<feature type="compositionally biased region" description="Polar residues" evidence="13">
    <location>
        <begin position="440"/>
        <end position="449"/>
    </location>
</feature>
<dbReference type="Gene3D" id="3.40.980.10">
    <property type="entry name" value="MoaB/Mog-like domain"/>
    <property type="match status" value="1"/>
</dbReference>
<dbReference type="InterPro" id="IPR014729">
    <property type="entry name" value="Rossmann-like_a/b/a_fold"/>
</dbReference>
<evidence type="ECO:0000256" key="8">
    <source>
        <dbReference type="ARBA" id="ARBA00022827"/>
    </source>
</evidence>
<evidence type="ECO:0000256" key="11">
    <source>
        <dbReference type="ARBA" id="ARBA00031871"/>
    </source>
</evidence>
<gene>
    <name evidence="16" type="ORF">QTG54_008614</name>
</gene>
<dbReference type="SUPFAM" id="SSF53218">
    <property type="entry name" value="Molybdenum cofactor biosynthesis proteins"/>
    <property type="match status" value="1"/>
</dbReference>
<evidence type="ECO:0000256" key="10">
    <source>
        <dbReference type="ARBA" id="ARBA00031145"/>
    </source>
</evidence>
<dbReference type="InterPro" id="IPR036425">
    <property type="entry name" value="MoaB/Mog-like_dom_sf"/>
</dbReference>
<dbReference type="InterPro" id="IPR001453">
    <property type="entry name" value="MoaB/Mog_dom"/>
</dbReference>
<feature type="region of interest" description="Disordered" evidence="13">
    <location>
        <begin position="391"/>
        <end position="468"/>
    </location>
</feature>
<keyword evidence="4" id="KW-0288">FMN</keyword>
<keyword evidence="8" id="KW-0274">FAD</keyword>
<evidence type="ECO:0000256" key="3">
    <source>
        <dbReference type="ARBA" id="ARBA00022630"/>
    </source>
</evidence>
<protein>
    <recommendedName>
        <fullName evidence="2">FAD synthase</fullName>
        <ecNumber evidence="2">2.7.7.2</ecNumber>
    </recommendedName>
    <alternativeName>
        <fullName evidence="10">FAD pyrophosphorylase</fullName>
    </alternativeName>
    <alternativeName>
        <fullName evidence="11">FMN adenylyltransferase</fullName>
    </alternativeName>
</protein>
<dbReference type="InterPro" id="IPR056596">
    <property type="entry name" value="FLAD1_M"/>
</dbReference>
<dbReference type="PANTHER" id="PTHR23293:SF9">
    <property type="entry name" value="FAD SYNTHASE"/>
    <property type="match status" value="1"/>
</dbReference>
<dbReference type="EMBL" id="JATAAI010000015">
    <property type="protein sequence ID" value="KAK1740519.1"/>
    <property type="molecule type" value="Genomic_DNA"/>
</dbReference>
<dbReference type="Pfam" id="PF01507">
    <property type="entry name" value="PAPS_reduct"/>
    <property type="match status" value="1"/>
</dbReference>
<evidence type="ECO:0000256" key="1">
    <source>
        <dbReference type="ARBA" id="ARBA00004726"/>
    </source>
</evidence>
<dbReference type="PANTHER" id="PTHR23293">
    <property type="entry name" value="FAD SYNTHETASE-RELATED FMN ADENYLYLTRANSFERASE"/>
    <property type="match status" value="1"/>
</dbReference>
<dbReference type="EC" id="2.7.7.2" evidence="2"/>
<dbReference type="Gene3D" id="3.40.50.620">
    <property type="entry name" value="HUPs"/>
    <property type="match status" value="1"/>
</dbReference>
<keyword evidence="7" id="KW-0547">Nucleotide-binding</keyword>
<evidence type="ECO:0000256" key="5">
    <source>
        <dbReference type="ARBA" id="ARBA00022679"/>
    </source>
</evidence>
<feature type="domain" description="MoaB/Mog" evidence="15">
    <location>
        <begin position="477"/>
        <end position="650"/>
    </location>
</feature>
<name>A0AAD9DC36_9STRA</name>
<evidence type="ECO:0000256" key="4">
    <source>
        <dbReference type="ARBA" id="ARBA00022643"/>
    </source>
</evidence>
<keyword evidence="3" id="KW-0285">Flavoprotein</keyword>
<evidence type="ECO:0000313" key="16">
    <source>
        <dbReference type="EMBL" id="KAK1740519.1"/>
    </source>
</evidence>